<evidence type="ECO:0000313" key="2">
    <source>
        <dbReference type="Proteomes" id="UP001628179"/>
    </source>
</evidence>
<reference evidence="1 2" key="1">
    <citation type="submission" date="2024-09" db="EMBL/GenBank/DDBJ databases">
        <title>Itraconazole resistance in Madurella fahalii resulting from another homologue of gene encoding cytochrome P450 14-alpha sterol demethylase (CYP51).</title>
        <authorList>
            <person name="Yoshioka I."/>
            <person name="Fahal A.H."/>
            <person name="Kaneko S."/>
            <person name="Yaguchi T."/>
        </authorList>
    </citation>
    <scope>NUCLEOTIDE SEQUENCE [LARGE SCALE GENOMIC DNA]</scope>
    <source>
        <strain evidence="1 2">IFM 68171</strain>
    </source>
</reference>
<keyword evidence="2" id="KW-1185">Reference proteome</keyword>
<sequence length="115" mass="13339">MRSIADIKAWQEMQVLIIGVWLSKLLFWPGKTEGNNLFNNLKSEGYFGLDLTPTVEEHCSDDEAEYDYCDNDDNDSDDGDDDEYLCIGQQLRNGSRNRVYGESSRQIRSHRAYLY</sequence>
<accession>A0ABQ0FYH4</accession>
<gene>
    <name evidence="1" type="ORF">MFIFM68171_00776</name>
</gene>
<dbReference type="RefSeq" id="XP_070912299.1">
    <property type="nucleotide sequence ID" value="XM_071056198.1"/>
</dbReference>
<comment type="caution">
    <text evidence="1">The sequence shown here is derived from an EMBL/GenBank/DDBJ whole genome shotgun (WGS) entry which is preliminary data.</text>
</comment>
<evidence type="ECO:0000313" key="1">
    <source>
        <dbReference type="EMBL" id="GAB1310566.1"/>
    </source>
</evidence>
<organism evidence="1 2">
    <name type="scientific">Madurella fahalii</name>
    <dbReference type="NCBI Taxonomy" id="1157608"/>
    <lineage>
        <taxon>Eukaryota</taxon>
        <taxon>Fungi</taxon>
        <taxon>Dikarya</taxon>
        <taxon>Ascomycota</taxon>
        <taxon>Pezizomycotina</taxon>
        <taxon>Sordariomycetes</taxon>
        <taxon>Sordariomycetidae</taxon>
        <taxon>Sordariales</taxon>
        <taxon>Sordariales incertae sedis</taxon>
        <taxon>Madurella</taxon>
    </lineage>
</organism>
<protein>
    <submittedName>
        <fullName evidence="1">Uncharacterized protein</fullName>
    </submittedName>
</protein>
<dbReference type="Proteomes" id="UP001628179">
    <property type="component" value="Unassembled WGS sequence"/>
</dbReference>
<proteinExistence type="predicted"/>
<dbReference type="GeneID" id="98171521"/>
<name>A0ABQ0FYH4_9PEZI</name>
<dbReference type="EMBL" id="BAAFSV010000001">
    <property type="protein sequence ID" value="GAB1310566.1"/>
    <property type="molecule type" value="Genomic_DNA"/>
</dbReference>